<dbReference type="Pfam" id="PF13149">
    <property type="entry name" value="Mfa_like_1"/>
    <property type="match status" value="1"/>
</dbReference>
<reference evidence="3 4" key="1">
    <citation type="submission" date="2020-08" db="EMBL/GenBank/DDBJ databases">
        <title>Genome public.</title>
        <authorList>
            <person name="Liu C."/>
            <person name="Sun Q."/>
        </authorList>
    </citation>
    <scope>NUCLEOTIDE SEQUENCE [LARGE SCALE GENOMIC DNA]</scope>
    <source>
        <strain evidence="3 4">BX2</strain>
    </source>
</reference>
<name>A0ABR7EAP8_9BACT</name>
<gene>
    <name evidence="3" type="ORF">H8S77_26410</name>
</gene>
<evidence type="ECO:0000256" key="1">
    <source>
        <dbReference type="SAM" id="MobiDB-lite"/>
    </source>
</evidence>
<evidence type="ECO:0000256" key="2">
    <source>
        <dbReference type="SAM" id="SignalP"/>
    </source>
</evidence>
<accession>A0ABR7EAP8</accession>
<dbReference type="RefSeq" id="WP_186961875.1">
    <property type="nucleotide sequence ID" value="NZ_JACOOI010000055.1"/>
</dbReference>
<feature type="chain" id="PRO_5046345592" evidence="2">
    <location>
        <begin position="25"/>
        <end position="384"/>
    </location>
</feature>
<feature type="compositionally biased region" description="Polar residues" evidence="1">
    <location>
        <begin position="158"/>
        <end position="173"/>
    </location>
</feature>
<evidence type="ECO:0000313" key="4">
    <source>
        <dbReference type="Proteomes" id="UP000644010"/>
    </source>
</evidence>
<comment type="caution">
    <text evidence="3">The sequence shown here is derived from an EMBL/GenBank/DDBJ whole genome shotgun (WGS) entry which is preliminary data.</text>
</comment>
<dbReference type="CDD" id="cd13120">
    <property type="entry name" value="BF2867_like_N"/>
    <property type="match status" value="1"/>
</dbReference>
<feature type="region of interest" description="Disordered" evidence="1">
    <location>
        <begin position="145"/>
        <end position="173"/>
    </location>
</feature>
<feature type="signal peptide" evidence="2">
    <location>
        <begin position="1"/>
        <end position="24"/>
    </location>
</feature>
<dbReference type="PROSITE" id="PS51257">
    <property type="entry name" value="PROKAR_LIPOPROTEIN"/>
    <property type="match status" value="1"/>
</dbReference>
<sequence length="384" mass="40030">MKQTKLPIYLMLLAALSASSCSNEDTPDTPYNPSNDPDAVELGITAGVALTKSAINEGTDDTNFKSIAVYAVGASTSYGTTNNYALYTKSGSWTNTGTDKIYLTNETATIYGYHPAYKPETDGAMTSATTPPLKLSSTVTESSTIPVTVFPGTPGSKDANNTIPTTDNSSGTTILSAPGEVDYMWAEDAESNGKQATASNGKVASSPDASVALKMKHAMAMVSFRIYNDGTYANTSKLTKIVLKNKSNTALSQGTAPVMAIKDGAITPGVEKTVTFTRFIGDGYTLKKQGGSGLTGTDAAKDASSKFSILVLPHNGAKNTIQVEFTIDNTVYAVDLAATSDAVNWAKGTNTLYTAKLSGKDLTLSSVTVEGWGNGATTGELPVN</sequence>
<dbReference type="EMBL" id="JACOOI010000055">
    <property type="protein sequence ID" value="MBC5646401.1"/>
    <property type="molecule type" value="Genomic_DNA"/>
</dbReference>
<dbReference type="Proteomes" id="UP000644010">
    <property type="component" value="Unassembled WGS sequence"/>
</dbReference>
<dbReference type="CDD" id="cd13121">
    <property type="entry name" value="BF2867_like_C"/>
    <property type="match status" value="1"/>
</dbReference>
<dbReference type="InterPro" id="IPR042278">
    <property type="entry name" value="Mfa-like_1_N"/>
</dbReference>
<keyword evidence="2" id="KW-0732">Signal</keyword>
<protein>
    <submittedName>
        <fullName evidence="3">Fimbrillin family protein</fullName>
    </submittedName>
</protein>
<evidence type="ECO:0000313" key="3">
    <source>
        <dbReference type="EMBL" id="MBC5646401.1"/>
    </source>
</evidence>
<dbReference type="Gene3D" id="2.60.40.2630">
    <property type="match status" value="1"/>
</dbReference>
<keyword evidence="4" id="KW-1185">Reference proteome</keyword>
<proteinExistence type="predicted"/>
<organism evidence="3 4">
    <name type="scientific">Parabacteroides segnis</name>
    <dbReference type="NCBI Taxonomy" id="2763058"/>
    <lineage>
        <taxon>Bacteria</taxon>
        <taxon>Pseudomonadati</taxon>
        <taxon>Bacteroidota</taxon>
        <taxon>Bacteroidia</taxon>
        <taxon>Bacteroidales</taxon>
        <taxon>Tannerellaceae</taxon>
        <taxon>Parabacteroides</taxon>
    </lineage>
</organism>
<dbReference type="Gene3D" id="2.60.40.2620">
    <property type="entry name" value="Fimbrillin-like"/>
    <property type="match status" value="1"/>
</dbReference>
<dbReference type="InterPro" id="IPR025049">
    <property type="entry name" value="Mfa-like_1"/>
</dbReference>